<sequence length="260" mass="26547">MNNPQSDGSPEDNLRQSSEPSMPNDGLLQDTDPSGSEEAATTGNPTDPPTKVCPKCSVQTKTFGSFCPNCGSGYDTQRRFAKINKRAAFIVAAVLIAVIVGIGIALNVQHTNQVNAEQAAATAAAEAEKKRESDAAQASASAAAQASASAAAQASASAAAAKQAADASERKRRQAIVTALEDSVLKDAQSRVTDGILTGPITLASCTALGGGSSDDLTAITGTFQCIAVNKTNADGSSSGYRFSATVNWNASSYSWHLGS</sequence>
<evidence type="ECO:0000256" key="1">
    <source>
        <dbReference type="SAM" id="MobiDB-lite"/>
    </source>
</evidence>
<keyword evidence="2" id="KW-0812">Transmembrane</keyword>
<dbReference type="EMBL" id="BAABKK010000004">
    <property type="protein sequence ID" value="GAA5189808.1"/>
    <property type="molecule type" value="Genomic_DNA"/>
</dbReference>
<reference evidence="4" key="1">
    <citation type="journal article" date="2019" name="Int. J. Syst. Evol. Microbiol.">
        <title>The Global Catalogue of Microorganisms (GCM) 10K type strain sequencing project: providing services to taxonomists for standard genome sequencing and annotation.</title>
        <authorList>
            <consortium name="The Broad Institute Genomics Platform"/>
            <consortium name="The Broad Institute Genome Sequencing Center for Infectious Disease"/>
            <person name="Wu L."/>
            <person name="Ma J."/>
        </authorList>
    </citation>
    <scope>NUCLEOTIDE SEQUENCE [LARGE SCALE GENOMIC DNA]</scope>
    <source>
        <strain evidence="4">JCM 18514</strain>
    </source>
</reference>
<gene>
    <name evidence="3" type="ORF">GCM10023346_05390</name>
</gene>
<dbReference type="RefSeq" id="WP_345447786.1">
    <property type="nucleotide sequence ID" value="NZ_BAABKK010000004.1"/>
</dbReference>
<name>A0ABP9S0D5_9MICC</name>
<organism evidence="3 4">
    <name type="scientific">Arthrobacter gyeryongensis</name>
    <dbReference type="NCBI Taxonomy" id="1650592"/>
    <lineage>
        <taxon>Bacteria</taxon>
        <taxon>Bacillati</taxon>
        <taxon>Actinomycetota</taxon>
        <taxon>Actinomycetes</taxon>
        <taxon>Micrococcales</taxon>
        <taxon>Micrococcaceae</taxon>
        <taxon>Arthrobacter</taxon>
    </lineage>
</organism>
<feature type="transmembrane region" description="Helical" evidence="2">
    <location>
        <begin position="87"/>
        <end position="106"/>
    </location>
</feature>
<comment type="caution">
    <text evidence="3">The sequence shown here is derived from an EMBL/GenBank/DDBJ whole genome shotgun (WGS) entry which is preliminary data.</text>
</comment>
<evidence type="ECO:0000256" key="2">
    <source>
        <dbReference type="SAM" id="Phobius"/>
    </source>
</evidence>
<accession>A0ABP9S0D5</accession>
<keyword evidence="4" id="KW-1185">Reference proteome</keyword>
<feature type="compositionally biased region" description="Polar residues" evidence="1">
    <location>
        <begin position="31"/>
        <end position="45"/>
    </location>
</feature>
<evidence type="ECO:0000313" key="4">
    <source>
        <dbReference type="Proteomes" id="UP001500200"/>
    </source>
</evidence>
<proteinExistence type="predicted"/>
<evidence type="ECO:0000313" key="3">
    <source>
        <dbReference type="EMBL" id="GAA5189808.1"/>
    </source>
</evidence>
<keyword evidence="2" id="KW-1133">Transmembrane helix</keyword>
<dbReference type="Proteomes" id="UP001500200">
    <property type="component" value="Unassembled WGS sequence"/>
</dbReference>
<evidence type="ECO:0008006" key="5">
    <source>
        <dbReference type="Google" id="ProtNLM"/>
    </source>
</evidence>
<feature type="region of interest" description="Disordered" evidence="1">
    <location>
        <begin position="1"/>
        <end position="52"/>
    </location>
</feature>
<keyword evidence="2" id="KW-0472">Membrane</keyword>
<protein>
    <recommendedName>
        <fullName evidence="5">Zinc ribbon domain-containing protein</fullName>
    </recommendedName>
</protein>